<sequence>MTNEGRQHPAGRRHIQATHNVPFGAATKGKRGEKTHVQQLQSVKKRAGLKEKGVHNKEKMSSLFSISSRLEE</sequence>
<dbReference type="EMBL" id="CM003381">
    <property type="protein sequence ID" value="KOM57353.1"/>
    <property type="molecule type" value="Genomic_DNA"/>
</dbReference>
<gene>
    <name evidence="2" type="ORF">LR48_Vigan11g038600</name>
</gene>
<proteinExistence type="predicted"/>
<reference evidence="3" key="1">
    <citation type="journal article" date="2015" name="Proc. Natl. Acad. Sci. U.S.A.">
        <title>Genome sequencing of adzuki bean (Vigna angularis) provides insight into high starch and low fat accumulation and domestication.</title>
        <authorList>
            <person name="Yang K."/>
            <person name="Tian Z."/>
            <person name="Chen C."/>
            <person name="Luo L."/>
            <person name="Zhao B."/>
            <person name="Wang Z."/>
            <person name="Yu L."/>
            <person name="Li Y."/>
            <person name="Sun Y."/>
            <person name="Li W."/>
            <person name="Chen Y."/>
            <person name="Li Y."/>
            <person name="Zhang Y."/>
            <person name="Ai D."/>
            <person name="Zhao J."/>
            <person name="Shang C."/>
            <person name="Ma Y."/>
            <person name="Wu B."/>
            <person name="Wang M."/>
            <person name="Gao L."/>
            <person name="Sun D."/>
            <person name="Zhang P."/>
            <person name="Guo F."/>
            <person name="Wang W."/>
            <person name="Li Y."/>
            <person name="Wang J."/>
            <person name="Varshney R.K."/>
            <person name="Wang J."/>
            <person name="Ling H.Q."/>
            <person name="Wan P."/>
        </authorList>
    </citation>
    <scope>NUCLEOTIDE SEQUENCE</scope>
    <source>
        <strain evidence="3">cv. Jingnong 6</strain>
    </source>
</reference>
<evidence type="ECO:0000256" key="1">
    <source>
        <dbReference type="SAM" id="MobiDB-lite"/>
    </source>
</evidence>
<evidence type="ECO:0000313" key="2">
    <source>
        <dbReference type="EMBL" id="KOM57353.1"/>
    </source>
</evidence>
<dbReference type="AlphaFoldDB" id="A0A0L9VQW3"/>
<dbReference type="Gramene" id="KOM57353">
    <property type="protein sequence ID" value="KOM57353"/>
    <property type="gene ID" value="LR48_Vigan11g038600"/>
</dbReference>
<feature type="region of interest" description="Disordered" evidence="1">
    <location>
        <begin position="1"/>
        <end position="72"/>
    </location>
</feature>
<feature type="compositionally biased region" description="Basic and acidic residues" evidence="1">
    <location>
        <begin position="48"/>
        <end position="60"/>
    </location>
</feature>
<organism evidence="2 3">
    <name type="scientific">Phaseolus angularis</name>
    <name type="common">Azuki bean</name>
    <name type="synonym">Vigna angularis</name>
    <dbReference type="NCBI Taxonomy" id="3914"/>
    <lineage>
        <taxon>Eukaryota</taxon>
        <taxon>Viridiplantae</taxon>
        <taxon>Streptophyta</taxon>
        <taxon>Embryophyta</taxon>
        <taxon>Tracheophyta</taxon>
        <taxon>Spermatophyta</taxon>
        <taxon>Magnoliopsida</taxon>
        <taxon>eudicotyledons</taxon>
        <taxon>Gunneridae</taxon>
        <taxon>Pentapetalae</taxon>
        <taxon>rosids</taxon>
        <taxon>fabids</taxon>
        <taxon>Fabales</taxon>
        <taxon>Fabaceae</taxon>
        <taxon>Papilionoideae</taxon>
        <taxon>50 kb inversion clade</taxon>
        <taxon>NPAAA clade</taxon>
        <taxon>indigoferoid/millettioid clade</taxon>
        <taxon>Phaseoleae</taxon>
        <taxon>Vigna</taxon>
    </lineage>
</organism>
<accession>A0A0L9VQW3</accession>
<evidence type="ECO:0000313" key="3">
    <source>
        <dbReference type="Proteomes" id="UP000053144"/>
    </source>
</evidence>
<feature type="compositionally biased region" description="Polar residues" evidence="1">
    <location>
        <begin position="62"/>
        <end position="72"/>
    </location>
</feature>
<name>A0A0L9VQW3_PHAAN</name>
<dbReference type="Proteomes" id="UP000053144">
    <property type="component" value="Chromosome 11"/>
</dbReference>
<protein>
    <submittedName>
        <fullName evidence="2">Uncharacterized protein</fullName>
    </submittedName>
</protein>